<reference evidence="3 4" key="1">
    <citation type="journal article" date="2015" name="Genome Announc.">
        <title>Complete Genome Sequence of Methylobacterium aquaticum Strain 22A, Isolated from Racomitrium japonicum Moss.</title>
        <authorList>
            <person name="Tani A."/>
            <person name="Ogura Y."/>
            <person name="Hayashi T."/>
            <person name="Kimbara K."/>
        </authorList>
    </citation>
    <scope>NUCLEOTIDE SEQUENCE [LARGE SCALE GENOMIC DNA]</scope>
    <source>
        <strain evidence="3 4">MA-22A</strain>
    </source>
</reference>
<sequence>MTMSELSLIPPRLLRPTEETVRGRIGEVIALILTEQAWIQPICVERDTLAVLDGHHRLAAAIQLGLSRVPARLYDYDTVPLASWRPGIVPTRGEVLRRALAGHLYPPKTTRHSFAPEPPASVALAQLLGESVGASTIPDGTEPSPGRPMLLFDAGKPHPSPGLAPC</sequence>
<feature type="region of interest" description="Disordered" evidence="1">
    <location>
        <begin position="133"/>
        <end position="166"/>
    </location>
</feature>
<evidence type="ECO:0000256" key="1">
    <source>
        <dbReference type="SAM" id="MobiDB-lite"/>
    </source>
</evidence>
<feature type="domain" description="ParB-like N-terminal" evidence="2">
    <location>
        <begin position="7"/>
        <end position="90"/>
    </location>
</feature>
<dbReference type="EMBL" id="AP014704">
    <property type="protein sequence ID" value="BAQ47984.1"/>
    <property type="molecule type" value="Genomic_DNA"/>
</dbReference>
<dbReference type="PATRIC" id="fig|270351.10.peg.4888"/>
<evidence type="ECO:0000259" key="2">
    <source>
        <dbReference type="SMART" id="SM00470"/>
    </source>
</evidence>
<dbReference type="STRING" id="270351.Maq22A_c25465"/>
<dbReference type="AlphaFoldDB" id="A0A0C6FRF9"/>
<dbReference type="SMART" id="SM00470">
    <property type="entry name" value="ParB"/>
    <property type="match status" value="1"/>
</dbReference>
<accession>A0A0C6FRF9</accession>
<dbReference type="InterPro" id="IPR003115">
    <property type="entry name" value="ParB_N"/>
</dbReference>
<reference evidence="4" key="2">
    <citation type="submission" date="2015-01" db="EMBL/GenBank/DDBJ databases">
        <title>Complete genome sequence of Methylobacterium aquaticum strain 22A.</title>
        <authorList>
            <person name="Tani A."/>
            <person name="Ogura Y."/>
            <person name="Hayashi T."/>
        </authorList>
    </citation>
    <scope>NUCLEOTIDE SEQUENCE [LARGE SCALE GENOMIC DNA]</scope>
    <source>
        <strain evidence="4">MA-22A</strain>
    </source>
</reference>
<gene>
    <name evidence="3" type="primary">spo0J</name>
    <name evidence="3" type="ORF">Maq22A_c25465</name>
</gene>
<evidence type="ECO:0000313" key="4">
    <source>
        <dbReference type="Proteomes" id="UP000061432"/>
    </source>
</evidence>
<protein>
    <submittedName>
        <fullName evidence="3">ParB domain protein nuclease</fullName>
    </submittedName>
</protein>
<dbReference type="Proteomes" id="UP000061432">
    <property type="component" value="Chromosome"/>
</dbReference>
<dbReference type="SUPFAM" id="SSF110849">
    <property type="entry name" value="ParB/Sulfiredoxin"/>
    <property type="match status" value="1"/>
</dbReference>
<dbReference type="CDD" id="cd16400">
    <property type="entry name" value="ParB_Srx_like_nuclease"/>
    <property type="match status" value="1"/>
</dbReference>
<organism evidence="3 4">
    <name type="scientific">Methylobacterium aquaticum</name>
    <dbReference type="NCBI Taxonomy" id="270351"/>
    <lineage>
        <taxon>Bacteria</taxon>
        <taxon>Pseudomonadati</taxon>
        <taxon>Pseudomonadota</taxon>
        <taxon>Alphaproteobacteria</taxon>
        <taxon>Hyphomicrobiales</taxon>
        <taxon>Methylobacteriaceae</taxon>
        <taxon>Methylobacterium</taxon>
    </lineage>
</organism>
<dbReference type="InterPro" id="IPR036086">
    <property type="entry name" value="ParB/Sulfiredoxin_sf"/>
</dbReference>
<dbReference type="Gene3D" id="3.90.1530.10">
    <property type="entry name" value="Conserved hypothetical protein from pyrococcus furiosus pfu- 392566-001, ParB domain"/>
    <property type="match status" value="1"/>
</dbReference>
<dbReference type="OrthoDB" id="8565623at2"/>
<evidence type="ECO:0000313" key="3">
    <source>
        <dbReference type="EMBL" id="BAQ47984.1"/>
    </source>
</evidence>
<proteinExistence type="predicted"/>
<name>A0A0C6FRF9_9HYPH</name>
<dbReference type="KEGG" id="maqu:Maq22A_c25465"/>